<dbReference type="EMBL" id="VBQZ03000038">
    <property type="protein sequence ID" value="MXQ87477.1"/>
    <property type="molecule type" value="Genomic_DNA"/>
</dbReference>
<protein>
    <submittedName>
        <fullName evidence="1">Uncharacterized protein</fullName>
    </submittedName>
</protein>
<proteinExistence type="predicted"/>
<reference evidence="1" key="1">
    <citation type="submission" date="2019-10" db="EMBL/GenBank/DDBJ databases">
        <title>The sequence and de novo assembly of the wild yak genome.</title>
        <authorList>
            <person name="Liu Y."/>
        </authorList>
    </citation>
    <scope>NUCLEOTIDE SEQUENCE [LARGE SCALE GENOMIC DNA]</scope>
    <source>
        <strain evidence="1">WY2019</strain>
    </source>
</reference>
<gene>
    <name evidence="1" type="ORF">E5288_WYG000074</name>
</gene>
<comment type="caution">
    <text evidence="1">The sequence shown here is derived from an EMBL/GenBank/DDBJ whole genome shotgun (WGS) entry which is preliminary data.</text>
</comment>
<organism evidence="1 2">
    <name type="scientific">Bos mutus</name>
    <name type="common">wild yak</name>
    <dbReference type="NCBI Taxonomy" id="72004"/>
    <lineage>
        <taxon>Eukaryota</taxon>
        <taxon>Metazoa</taxon>
        <taxon>Chordata</taxon>
        <taxon>Craniata</taxon>
        <taxon>Vertebrata</taxon>
        <taxon>Euteleostomi</taxon>
        <taxon>Mammalia</taxon>
        <taxon>Eutheria</taxon>
        <taxon>Laurasiatheria</taxon>
        <taxon>Artiodactyla</taxon>
        <taxon>Ruminantia</taxon>
        <taxon>Pecora</taxon>
        <taxon>Bovidae</taxon>
        <taxon>Bovinae</taxon>
        <taxon>Bos</taxon>
    </lineage>
</organism>
<evidence type="ECO:0000313" key="1">
    <source>
        <dbReference type="EMBL" id="MXQ87477.1"/>
    </source>
</evidence>
<dbReference type="AlphaFoldDB" id="A0A6B0RFP8"/>
<evidence type="ECO:0000313" key="2">
    <source>
        <dbReference type="Proteomes" id="UP000322234"/>
    </source>
</evidence>
<sequence>MLALPLLHDLVKFHLPGLPGYKTLAGERPPVSRLIRTERALGVSLSMVPALGFGLWYRGQVQALGPRKDFVMVHSCPGRRSGSSANLGKTCWHGIFPVHMERCLIVAPPSGMYMESVPFARTCWRRPALKMRPWHLLQLRDPLEEMLALVGPCCLRLSRDVI</sequence>
<accession>A0A6B0RFP8</accession>
<dbReference type="Proteomes" id="UP000322234">
    <property type="component" value="Unassembled WGS sequence"/>
</dbReference>
<keyword evidence="2" id="KW-1185">Reference proteome</keyword>
<name>A0A6B0RFP8_9CETA</name>